<evidence type="ECO:0000256" key="1">
    <source>
        <dbReference type="ARBA" id="ARBA00022536"/>
    </source>
</evidence>
<reference evidence="13" key="2">
    <citation type="submission" date="2021-09" db="EMBL/GenBank/DDBJ databases">
        <authorList>
            <person name="Jia N."/>
            <person name="Wang J."/>
            <person name="Shi W."/>
            <person name="Du L."/>
            <person name="Sun Y."/>
            <person name="Zhan W."/>
            <person name="Jiang J."/>
            <person name="Wang Q."/>
            <person name="Zhang B."/>
            <person name="Ji P."/>
            <person name="Sakyi L.B."/>
            <person name="Cui X."/>
            <person name="Yuan T."/>
            <person name="Jiang B."/>
            <person name="Yang W."/>
            <person name="Lam T.T.-Y."/>
            <person name="Chang Q."/>
            <person name="Ding S."/>
            <person name="Wang X."/>
            <person name="Zhu J."/>
            <person name="Ruan X."/>
            <person name="Zhao L."/>
            <person name="Wei J."/>
            <person name="Que T."/>
            <person name="Du C."/>
            <person name="Cheng J."/>
            <person name="Dai P."/>
            <person name="Han X."/>
            <person name="Huang E."/>
            <person name="Gao Y."/>
            <person name="Liu J."/>
            <person name="Shao H."/>
            <person name="Ye R."/>
            <person name="Li L."/>
            <person name="Wei W."/>
            <person name="Wang X."/>
            <person name="Wang C."/>
            <person name="Huo Q."/>
            <person name="Li W."/>
            <person name="Guo W."/>
            <person name="Chen H."/>
            <person name="Chen S."/>
            <person name="Zhou L."/>
            <person name="Zhou L."/>
            <person name="Ni X."/>
            <person name="Tian J."/>
            <person name="Zhou Y."/>
            <person name="Sheng Y."/>
            <person name="Liu T."/>
            <person name="Pan Y."/>
            <person name="Xia L."/>
            <person name="Li J."/>
            <person name="Zhao F."/>
            <person name="Cao W."/>
        </authorList>
    </citation>
    <scope>NUCLEOTIDE SEQUENCE</scope>
    <source>
        <strain evidence="13">Rmic-2018</strain>
        <tissue evidence="13">Larvae</tissue>
    </source>
</reference>
<dbReference type="PROSITE" id="PS00022">
    <property type="entry name" value="EGF_1"/>
    <property type="match status" value="1"/>
</dbReference>
<evidence type="ECO:0000259" key="11">
    <source>
        <dbReference type="PROSITE" id="PS50026"/>
    </source>
</evidence>
<name>A0A9J6E6J5_RHIMP</name>
<dbReference type="SMART" id="SM00214">
    <property type="entry name" value="VWC"/>
    <property type="match status" value="4"/>
</dbReference>
<keyword evidence="7" id="KW-0325">Glycoprotein</keyword>
<dbReference type="PROSITE" id="PS01187">
    <property type="entry name" value="EGF_CA"/>
    <property type="match status" value="2"/>
</dbReference>
<dbReference type="Gene3D" id="2.10.70.10">
    <property type="entry name" value="Complement Module, domain 1"/>
    <property type="match status" value="1"/>
</dbReference>
<dbReference type="AlphaFoldDB" id="A0A9J6E6J5"/>
<gene>
    <name evidence="13" type="ORF">HPB51_006643</name>
</gene>
<keyword evidence="14" id="KW-1185">Reference proteome</keyword>
<dbReference type="Pfam" id="PF07645">
    <property type="entry name" value="EGF_CA"/>
    <property type="match status" value="4"/>
</dbReference>
<feature type="disulfide bond" evidence="9">
    <location>
        <begin position="538"/>
        <end position="547"/>
    </location>
</feature>
<evidence type="ECO:0000256" key="8">
    <source>
        <dbReference type="ARBA" id="ARBA00023295"/>
    </source>
</evidence>
<feature type="domain" description="VWFC" evidence="12">
    <location>
        <begin position="270"/>
        <end position="326"/>
    </location>
</feature>
<keyword evidence="10" id="KW-0175">Coiled coil</keyword>
<keyword evidence="6 9" id="KW-1015">Disulfide bond</keyword>
<dbReference type="Gene3D" id="2.60.120.200">
    <property type="match status" value="1"/>
</dbReference>
<dbReference type="InterPro" id="IPR001791">
    <property type="entry name" value="Laminin_G"/>
</dbReference>
<keyword evidence="5" id="KW-0106">Calcium</keyword>
<feature type="domain" description="VWFC" evidence="12">
    <location>
        <begin position="327"/>
        <end position="388"/>
    </location>
</feature>
<feature type="domain" description="EGF-like" evidence="11">
    <location>
        <begin position="518"/>
        <end position="548"/>
    </location>
</feature>
<dbReference type="SUPFAM" id="SSF57196">
    <property type="entry name" value="EGF/Laminin"/>
    <property type="match status" value="1"/>
</dbReference>
<evidence type="ECO:0000256" key="4">
    <source>
        <dbReference type="ARBA" id="ARBA00022801"/>
    </source>
</evidence>
<evidence type="ECO:0000313" key="14">
    <source>
        <dbReference type="Proteomes" id="UP000821866"/>
    </source>
</evidence>
<evidence type="ECO:0000256" key="2">
    <source>
        <dbReference type="ARBA" id="ARBA00022729"/>
    </source>
</evidence>
<dbReference type="InterPro" id="IPR049883">
    <property type="entry name" value="NOTCH1_EGF-like"/>
</dbReference>
<accession>A0A9J6E6J5</accession>
<feature type="coiled-coil region" evidence="10">
    <location>
        <begin position="239"/>
        <end position="266"/>
    </location>
</feature>
<feature type="domain" description="EGF-like" evidence="11">
    <location>
        <begin position="429"/>
        <end position="472"/>
    </location>
</feature>
<dbReference type="InterPro" id="IPR051586">
    <property type="entry name" value="PKC-binding_NELL"/>
</dbReference>
<dbReference type="PROSITE" id="PS50026">
    <property type="entry name" value="EGF_3"/>
    <property type="match status" value="6"/>
</dbReference>
<dbReference type="InterPro" id="IPR000742">
    <property type="entry name" value="EGF"/>
</dbReference>
<dbReference type="SUPFAM" id="SSF57603">
    <property type="entry name" value="FnI-like domain"/>
    <property type="match status" value="3"/>
</dbReference>
<dbReference type="InterPro" id="IPR013320">
    <property type="entry name" value="ConA-like_dom_sf"/>
</dbReference>
<dbReference type="EMBL" id="JABSTU010000005">
    <property type="protein sequence ID" value="KAH8030211.1"/>
    <property type="molecule type" value="Genomic_DNA"/>
</dbReference>
<dbReference type="GO" id="GO:0048513">
    <property type="term" value="P:animal organ development"/>
    <property type="evidence" value="ECO:0007669"/>
    <property type="project" value="UniProtKB-ARBA"/>
</dbReference>
<dbReference type="SMART" id="SM00282">
    <property type="entry name" value="LamG"/>
    <property type="match status" value="1"/>
</dbReference>
<dbReference type="GO" id="GO:0005975">
    <property type="term" value="P:carbohydrate metabolic process"/>
    <property type="evidence" value="ECO:0007669"/>
    <property type="project" value="InterPro"/>
</dbReference>
<evidence type="ECO:0000313" key="13">
    <source>
        <dbReference type="EMBL" id="KAH8030211.1"/>
    </source>
</evidence>
<dbReference type="GO" id="GO:0005509">
    <property type="term" value="F:calcium ion binding"/>
    <property type="evidence" value="ECO:0007669"/>
    <property type="project" value="InterPro"/>
</dbReference>
<dbReference type="InterPro" id="IPR048287">
    <property type="entry name" value="TSPN-like_N"/>
</dbReference>
<keyword evidence="4" id="KW-0378">Hydrolase</keyword>
<dbReference type="VEuPathDB" id="VectorBase:LOC119163977"/>
<feature type="domain" description="EGF-like" evidence="11">
    <location>
        <begin position="389"/>
        <end position="428"/>
    </location>
</feature>
<evidence type="ECO:0000256" key="3">
    <source>
        <dbReference type="ARBA" id="ARBA00022737"/>
    </source>
</evidence>
<feature type="domain" description="EGF-like" evidence="11">
    <location>
        <begin position="476"/>
        <end position="517"/>
    </location>
</feature>
<keyword evidence="1 9" id="KW-0245">EGF-like domain</keyword>
<feature type="domain" description="VWFC" evidence="12">
    <location>
        <begin position="687"/>
        <end position="746"/>
    </location>
</feature>
<dbReference type="Gene3D" id="6.20.200.20">
    <property type="match status" value="3"/>
</dbReference>
<dbReference type="InterPro" id="IPR000152">
    <property type="entry name" value="EGF-type_Asp/Asn_hydroxyl_site"/>
</dbReference>
<dbReference type="PROSITE" id="PS01208">
    <property type="entry name" value="VWFC_1"/>
    <property type="match status" value="2"/>
</dbReference>
<dbReference type="PANTHER" id="PTHR24042:SF5">
    <property type="entry name" value="EGF-LIKE CALCIUM-BINDING DOMAIN-CONTAINING PROTEIN"/>
    <property type="match status" value="1"/>
</dbReference>
<keyword evidence="3" id="KW-0677">Repeat</keyword>
<dbReference type="SUPFAM" id="SSF57184">
    <property type="entry name" value="Growth factor receptor domain"/>
    <property type="match status" value="1"/>
</dbReference>
<dbReference type="PROSITE" id="PS01186">
    <property type="entry name" value="EGF_2"/>
    <property type="match status" value="4"/>
</dbReference>
<sequence>MLTEELLPMCAAAAAAALSPELDLIEALGNGSYAGLEPARGMHRWSPALRLSSSRSRQVALPAEVARHAARLLHSSDVTLMASVRQEPRNVGTLLSLCRDGSGFVELQSSGRRDELRLHYVAGGGRQMVETFPYRLADGAWHHVAIAISGPSVQLFVDCSRVYSRLLRQPPKTISEEDEQSGKPWQLWLGQRNARHFHFRGELQDVRIVAQPQAVLLQCPQLDAQCPTCGQFQELHEAVARLEGYVSKLTQRLAEAEQRIASVEECECQRNCHVNDTVRPDGAVWEQDCDICTCTRGKVECHPISCPAPPCKHPVLQPGKCCPTCLKRCFLKQVLYDHGEQVTQKCVQCNCSDGQMTCRRIDQKTCPMLTCPESQRFSVPGECCMFCPGVDYCARGHDCHQHASCVNLQTRYACQCRPGYAGSGRVCEDVDECLKEGGFDGHHCQASSTRCANTPGSYRCDCLPGFSRLDAYSCVEVDECAAGQHDCHRLAQCVNTPGSYECRCPAGFRGDGRRLCEPVCSRGCLNGGRCAAPETCACRRGFVGARCERDLDECAEGVHGCDEERSRCVNMPGWFYCECREGYAPTATDGSCEDVDECALATHTCHSTATCVNERGSFSCVCADNSSCSLKCDHRGVERTDGERWPGPEPCTHCVCRAGVARCDKMPCRCDSPRVDLRCCPECDRAGSCEHPDEPGIRLASGQRWLHNCQQCECLRGELDCWPVECPPLHCAAHSLRPGECCPRCDQEDDDHEECAGAANSSGHRGCMHMGRTYRAGEIVPLDPCASCKCAVPELLVSNVGFSSLRNSGWLAAPRLEKRRKKQCSACHGAQSSCAAERAGRRRRRQSVRGSEQRMASFNERLVYEVKKHKQLWDQHSKLHKEAGFREAAWLDIATALDGHR</sequence>
<dbReference type="CDD" id="cd00054">
    <property type="entry name" value="EGF_CA"/>
    <property type="match status" value="4"/>
</dbReference>
<evidence type="ECO:0000259" key="12">
    <source>
        <dbReference type="PROSITE" id="PS50184"/>
    </source>
</evidence>
<protein>
    <submittedName>
        <fullName evidence="13">Uncharacterized protein</fullName>
    </submittedName>
</protein>
<dbReference type="SMART" id="SM00181">
    <property type="entry name" value="EGF"/>
    <property type="match status" value="6"/>
</dbReference>
<dbReference type="InterPro" id="IPR008263">
    <property type="entry name" value="GH16_AS"/>
</dbReference>
<dbReference type="Pfam" id="PF12947">
    <property type="entry name" value="EGF_3"/>
    <property type="match status" value="1"/>
</dbReference>
<evidence type="ECO:0000256" key="7">
    <source>
        <dbReference type="ARBA" id="ARBA00023180"/>
    </source>
</evidence>
<dbReference type="InterPro" id="IPR001007">
    <property type="entry name" value="VWF_dom"/>
</dbReference>
<dbReference type="GO" id="GO:0005615">
    <property type="term" value="C:extracellular space"/>
    <property type="evidence" value="ECO:0007669"/>
    <property type="project" value="TreeGrafter"/>
</dbReference>
<comment type="caution">
    <text evidence="13">The sequence shown here is derived from an EMBL/GenBank/DDBJ whole genome shotgun (WGS) entry which is preliminary data.</text>
</comment>
<reference evidence="13" key="1">
    <citation type="journal article" date="2020" name="Cell">
        <title>Large-Scale Comparative Analyses of Tick Genomes Elucidate Their Genetic Diversity and Vector Capacities.</title>
        <authorList>
            <consortium name="Tick Genome and Microbiome Consortium (TIGMIC)"/>
            <person name="Jia N."/>
            <person name="Wang J."/>
            <person name="Shi W."/>
            <person name="Du L."/>
            <person name="Sun Y."/>
            <person name="Zhan W."/>
            <person name="Jiang J.F."/>
            <person name="Wang Q."/>
            <person name="Zhang B."/>
            <person name="Ji P."/>
            <person name="Bell-Sakyi L."/>
            <person name="Cui X.M."/>
            <person name="Yuan T.T."/>
            <person name="Jiang B.G."/>
            <person name="Yang W.F."/>
            <person name="Lam T.T."/>
            <person name="Chang Q.C."/>
            <person name="Ding S.J."/>
            <person name="Wang X.J."/>
            <person name="Zhu J.G."/>
            <person name="Ruan X.D."/>
            <person name="Zhao L."/>
            <person name="Wei J.T."/>
            <person name="Ye R.Z."/>
            <person name="Que T.C."/>
            <person name="Du C.H."/>
            <person name="Zhou Y.H."/>
            <person name="Cheng J.X."/>
            <person name="Dai P.F."/>
            <person name="Guo W.B."/>
            <person name="Han X.H."/>
            <person name="Huang E.J."/>
            <person name="Li L.F."/>
            <person name="Wei W."/>
            <person name="Gao Y.C."/>
            <person name="Liu J.Z."/>
            <person name="Shao H.Z."/>
            <person name="Wang X."/>
            <person name="Wang C.C."/>
            <person name="Yang T.C."/>
            <person name="Huo Q.B."/>
            <person name="Li W."/>
            <person name="Chen H.Y."/>
            <person name="Chen S.E."/>
            <person name="Zhou L.G."/>
            <person name="Ni X.B."/>
            <person name="Tian J.H."/>
            <person name="Sheng Y."/>
            <person name="Liu T."/>
            <person name="Pan Y.S."/>
            <person name="Xia L.Y."/>
            <person name="Li J."/>
            <person name="Zhao F."/>
            <person name="Cao W.C."/>
        </authorList>
    </citation>
    <scope>NUCLEOTIDE SEQUENCE</scope>
    <source>
        <strain evidence="13">Rmic-2018</strain>
    </source>
</reference>
<dbReference type="InterPro" id="IPR018097">
    <property type="entry name" value="EGF_Ca-bd_CS"/>
</dbReference>
<dbReference type="InterPro" id="IPR001881">
    <property type="entry name" value="EGF-like_Ca-bd_dom"/>
</dbReference>
<dbReference type="PROSITE" id="PS01034">
    <property type="entry name" value="GH16_1"/>
    <property type="match status" value="1"/>
</dbReference>
<feature type="domain" description="EGF-like" evidence="11">
    <location>
        <begin position="594"/>
        <end position="629"/>
    </location>
</feature>
<dbReference type="PROSITE" id="PS50184">
    <property type="entry name" value="VWFC_2"/>
    <property type="match status" value="3"/>
</dbReference>
<feature type="disulfide bond" evidence="9">
    <location>
        <begin position="520"/>
        <end position="530"/>
    </location>
</feature>
<dbReference type="SMART" id="SM00179">
    <property type="entry name" value="EGF_CA"/>
    <property type="match status" value="5"/>
</dbReference>
<evidence type="ECO:0000256" key="5">
    <source>
        <dbReference type="ARBA" id="ARBA00022837"/>
    </source>
</evidence>
<proteinExistence type="predicted"/>
<evidence type="ECO:0000256" key="10">
    <source>
        <dbReference type="SAM" id="Coils"/>
    </source>
</evidence>
<comment type="caution">
    <text evidence="9">Lacks conserved residue(s) required for the propagation of feature annotation.</text>
</comment>
<dbReference type="FunFam" id="2.10.25.10:FF:000038">
    <property type="entry name" value="Fibrillin 2"/>
    <property type="match status" value="3"/>
</dbReference>
<dbReference type="PROSITE" id="PS00010">
    <property type="entry name" value="ASX_HYDROXYL"/>
    <property type="match status" value="5"/>
</dbReference>
<dbReference type="Gene3D" id="2.10.25.10">
    <property type="entry name" value="Laminin"/>
    <property type="match status" value="6"/>
</dbReference>
<feature type="domain" description="EGF-like" evidence="11">
    <location>
        <begin position="550"/>
        <end position="593"/>
    </location>
</feature>
<dbReference type="SUPFAM" id="SSF49899">
    <property type="entry name" value="Concanavalin A-like lectins/glucanases"/>
    <property type="match status" value="1"/>
</dbReference>
<dbReference type="GO" id="GO:0004553">
    <property type="term" value="F:hydrolase activity, hydrolyzing O-glycosyl compounds"/>
    <property type="evidence" value="ECO:0007669"/>
    <property type="project" value="InterPro"/>
</dbReference>
<dbReference type="CDD" id="cd00110">
    <property type="entry name" value="LamG"/>
    <property type="match status" value="1"/>
</dbReference>
<evidence type="ECO:0000256" key="9">
    <source>
        <dbReference type="PROSITE-ProRule" id="PRU00076"/>
    </source>
</evidence>
<evidence type="ECO:0000256" key="6">
    <source>
        <dbReference type="ARBA" id="ARBA00023157"/>
    </source>
</evidence>
<dbReference type="Pfam" id="PF13385">
    <property type="entry name" value="Laminin_G_3"/>
    <property type="match status" value="1"/>
</dbReference>
<dbReference type="SMART" id="SM00210">
    <property type="entry name" value="TSPN"/>
    <property type="match status" value="1"/>
</dbReference>
<dbReference type="Pfam" id="PF00093">
    <property type="entry name" value="VWC"/>
    <property type="match status" value="3"/>
</dbReference>
<dbReference type="GO" id="GO:0008201">
    <property type="term" value="F:heparin binding"/>
    <property type="evidence" value="ECO:0007669"/>
    <property type="project" value="TreeGrafter"/>
</dbReference>
<dbReference type="Proteomes" id="UP000821866">
    <property type="component" value="Chromosome 3"/>
</dbReference>
<dbReference type="InterPro" id="IPR009030">
    <property type="entry name" value="Growth_fac_rcpt_cys_sf"/>
</dbReference>
<keyword evidence="2" id="KW-0732">Signal</keyword>
<keyword evidence="8" id="KW-0326">Glycosidase</keyword>
<dbReference type="InterPro" id="IPR024731">
    <property type="entry name" value="NELL2-like_EGF"/>
</dbReference>
<dbReference type="PANTHER" id="PTHR24042">
    <property type="entry name" value="NEL HOMOLOG"/>
    <property type="match status" value="1"/>
</dbReference>
<organism evidence="13 14">
    <name type="scientific">Rhipicephalus microplus</name>
    <name type="common">Cattle tick</name>
    <name type="synonym">Boophilus microplus</name>
    <dbReference type="NCBI Taxonomy" id="6941"/>
    <lineage>
        <taxon>Eukaryota</taxon>
        <taxon>Metazoa</taxon>
        <taxon>Ecdysozoa</taxon>
        <taxon>Arthropoda</taxon>
        <taxon>Chelicerata</taxon>
        <taxon>Arachnida</taxon>
        <taxon>Acari</taxon>
        <taxon>Parasitiformes</taxon>
        <taxon>Ixodida</taxon>
        <taxon>Ixodoidea</taxon>
        <taxon>Ixodidae</taxon>
        <taxon>Rhipicephalinae</taxon>
        <taxon>Rhipicephalus</taxon>
        <taxon>Boophilus</taxon>
    </lineage>
</organism>